<organism evidence="3 4">
    <name type="scientific">Paraburkholderia denitrificans</name>
    <dbReference type="NCBI Taxonomy" id="694025"/>
    <lineage>
        <taxon>Bacteria</taxon>
        <taxon>Pseudomonadati</taxon>
        <taxon>Pseudomonadota</taxon>
        <taxon>Betaproteobacteria</taxon>
        <taxon>Burkholderiales</taxon>
        <taxon>Burkholderiaceae</taxon>
        <taxon>Paraburkholderia</taxon>
    </lineage>
</organism>
<accession>A0ABW0JC20</accession>
<proteinExistence type="predicted"/>
<evidence type="ECO:0000313" key="4">
    <source>
        <dbReference type="Proteomes" id="UP001596103"/>
    </source>
</evidence>
<protein>
    <submittedName>
        <fullName evidence="3">Uncharacterized protein</fullName>
    </submittedName>
</protein>
<keyword evidence="4" id="KW-1185">Reference proteome</keyword>
<dbReference type="RefSeq" id="WP_377713084.1">
    <property type="nucleotide sequence ID" value="NZ_JBHSMP010000020.1"/>
</dbReference>
<feature type="region of interest" description="Disordered" evidence="1">
    <location>
        <begin position="121"/>
        <end position="167"/>
    </location>
</feature>
<name>A0ABW0JC20_9BURK</name>
<sequence>MKLILATWQALGLVCYLSVRVAGFFLWTAIAAVAGWLLVHLPDVWQTHIENQSSTSFAVAAITSYAVVAGVLFLVFFCGAVQILADVFTEILRFAHKRRSQRAISIIQSRQLLHIRKVRRGPPRTASPARGTGESIPPPATAAVLGRQRNAQADAASVSARTDRRSA</sequence>
<evidence type="ECO:0000256" key="1">
    <source>
        <dbReference type="SAM" id="MobiDB-lite"/>
    </source>
</evidence>
<keyword evidence="2" id="KW-0812">Transmembrane</keyword>
<keyword evidence="2" id="KW-1133">Transmembrane helix</keyword>
<feature type="transmembrane region" description="Helical" evidence="2">
    <location>
        <begin position="12"/>
        <end position="39"/>
    </location>
</feature>
<keyword evidence="2" id="KW-0472">Membrane</keyword>
<reference evidence="4" key="1">
    <citation type="journal article" date="2019" name="Int. J. Syst. Evol. Microbiol.">
        <title>The Global Catalogue of Microorganisms (GCM) 10K type strain sequencing project: providing services to taxonomists for standard genome sequencing and annotation.</title>
        <authorList>
            <consortium name="The Broad Institute Genomics Platform"/>
            <consortium name="The Broad Institute Genome Sequencing Center for Infectious Disease"/>
            <person name="Wu L."/>
            <person name="Ma J."/>
        </authorList>
    </citation>
    <scope>NUCLEOTIDE SEQUENCE [LARGE SCALE GENOMIC DNA]</scope>
    <source>
        <strain evidence="4">CCUG 56042</strain>
    </source>
</reference>
<gene>
    <name evidence="3" type="ORF">ACFPTO_17305</name>
</gene>
<feature type="transmembrane region" description="Helical" evidence="2">
    <location>
        <begin position="59"/>
        <end position="92"/>
    </location>
</feature>
<dbReference type="EMBL" id="JBHSMP010000020">
    <property type="protein sequence ID" value="MFC5430544.1"/>
    <property type="molecule type" value="Genomic_DNA"/>
</dbReference>
<evidence type="ECO:0000313" key="3">
    <source>
        <dbReference type="EMBL" id="MFC5430544.1"/>
    </source>
</evidence>
<evidence type="ECO:0000256" key="2">
    <source>
        <dbReference type="SAM" id="Phobius"/>
    </source>
</evidence>
<comment type="caution">
    <text evidence="3">The sequence shown here is derived from an EMBL/GenBank/DDBJ whole genome shotgun (WGS) entry which is preliminary data.</text>
</comment>
<dbReference type="Proteomes" id="UP001596103">
    <property type="component" value="Unassembled WGS sequence"/>
</dbReference>